<dbReference type="InterPro" id="IPR016181">
    <property type="entry name" value="Acyl_CoA_acyltransferase"/>
</dbReference>
<proteinExistence type="predicted"/>
<protein>
    <submittedName>
        <fullName evidence="2">GNAT family N-acetyltransferase</fullName>
    </submittedName>
</protein>
<dbReference type="Pfam" id="PF13302">
    <property type="entry name" value="Acetyltransf_3"/>
    <property type="match status" value="1"/>
</dbReference>
<dbReference type="InterPro" id="IPR000182">
    <property type="entry name" value="GNAT_dom"/>
</dbReference>
<dbReference type="STRING" id="1306406.J116_007220"/>
<evidence type="ECO:0000259" key="1">
    <source>
        <dbReference type="PROSITE" id="PS51186"/>
    </source>
</evidence>
<dbReference type="AlphaFoldDB" id="A0A1D3DPN9"/>
<dbReference type="GO" id="GO:1990189">
    <property type="term" value="F:protein N-terminal-serine acetyltransferase activity"/>
    <property type="evidence" value="ECO:0007669"/>
    <property type="project" value="TreeGrafter"/>
</dbReference>
<feature type="domain" description="N-acetyltransferase" evidence="1">
    <location>
        <begin position="12"/>
        <end position="173"/>
    </location>
</feature>
<name>A0A1D3DPN9_9ACTN</name>
<dbReference type="PANTHER" id="PTHR43441">
    <property type="entry name" value="RIBOSOMAL-PROTEIN-SERINE ACETYLTRANSFERASE"/>
    <property type="match status" value="1"/>
</dbReference>
<keyword evidence="3" id="KW-1185">Reference proteome</keyword>
<dbReference type="SUPFAM" id="SSF55729">
    <property type="entry name" value="Acyl-CoA N-acyltransferases (Nat)"/>
    <property type="match status" value="1"/>
</dbReference>
<dbReference type="PANTHER" id="PTHR43441:SF10">
    <property type="entry name" value="ACETYLTRANSFERASE"/>
    <property type="match status" value="1"/>
</dbReference>
<dbReference type="RefSeq" id="WP_023586418.1">
    <property type="nucleotide sequence ID" value="NZ_ASHX02000001.1"/>
</dbReference>
<dbReference type="FunFam" id="3.40.630.30:FF:000182">
    <property type="entry name" value="Putative acetyltransferase"/>
    <property type="match status" value="1"/>
</dbReference>
<gene>
    <name evidence="2" type="ORF">J116_007220</name>
</gene>
<dbReference type="GO" id="GO:0005737">
    <property type="term" value="C:cytoplasm"/>
    <property type="evidence" value="ECO:0007669"/>
    <property type="project" value="TreeGrafter"/>
</dbReference>
<dbReference type="Proteomes" id="UP000095329">
    <property type="component" value="Unassembled WGS sequence"/>
</dbReference>
<dbReference type="OrthoDB" id="5191051at2"/>
<accession>A0A1D3DPN9</accession>
<dbReference type="EMBL" id="ASHX02000001">
    <property type="protein sequence ID" value="OEJ94288.1"/>
    <property type="molecule type" value="Genomic_DNA"/>
</dbReference>
<dbReference type="Gene3D" id="3.40.630.30">
    <property type="match status" value="1"/>
</dbReference>
<organism evidence="2 3">
    <name type="scientific">Streptomyces thermolilacinus SPC6</name>
    <dbReference type="NCBI Taxonomy" id="1306406"/>
    <lineage>
        <taxon>Bacteria</taxon>
        <taxon>Bacillati</taxon>
        <taxon>Actinomycetota</taxon>
        <taxon>Actinomycetes</taxon>
        <taxon>Kitasatosporales</taxon>
        <taxon>Streptomycetaceae</taxon>
        <taxon>Streptomyces</taxon>
    </lineage>
</organism>
<evidence type="ECO:0000313" key="2">
    <source>
        <dbReference type="EMBL" id="OEJ94288.1"/>
    </source>
</evidence>
<comment type="caution">
    <text evidence="2">The sequence shown here is derived from an EMBL/GenBank/DDBJ whole genome shotgun (WGS) entry which is preliminary data.</text>
</comment>
<sequence length="190" mass="20586">MSVFSRSLGDGAELGPLEPWQAEEYLAHLDRGREYIGRYIALAEVAPDLPAARAFLQSYADKAAADKGRIFGIRQDGTLVGGVLFPTMDVAAGSCEVGCWLEPAAVGRGLVTRAARVIIDWAVDVRGVHRVEWRVASPNTASVNVARRLGMTKEGVLREHHPHRGARLDIEVWSVLAPEWHALRAGEGGA</sequence>
<reference evidence="2 3" key="1">
    <citation type="journal article" date="2013" name="Genome Announc.">
        <title>Genome Sequence of Streptomyces violaceusniger Strain SPC6, a Halotolerant Streptomycete That Exhibits Rapid Growth and Development.</title>
        <authorList>
            <person name="Chen X."/>
            <person name="Zhang B."/>
            <person name="Zhang W."/>
            <person name="Wu X."/>
            <person name="Zhang M."/>
            <person name="Chen T."/>
            <person name="Liu G."/>
            <person name="Dyson P."/>
        </authorList>
    </citation>
    <scope>NUCLEOTIDE SEQUENCE [LARGE SCALE GENOMIC DNA]</scope>
    <source>
        <strain evidence="2 3">SPC6</strain>
    </source>
</reference>
<dbReference type="eggNOG" id="COG1670">
    <property type="taxonomic scope" value="Bacteria"/>
</dbReference>
<dbReference type="InterPro" id="IPR051908">
    <property type="entry name" value="Ribosomal_N-acetyltransferase"/>
</dbReference>
<dbReference type="GO" id="GO:0008999">
    <property type="term" value="F:protein-N-terminal-alanine acetyltransferase activity"/>
    <property type="evidence" value="ECO:0007669"/>
    <property type="project" value="TreeGrafter"/>
</dbReference>
<evidence type="ECO:0000313" key="3">
    <source>
        <dbReference type="Proteomes" id="UP000095329"/>
    </source>
</evidence>
<dbReference type="PROSITE" id="PS51186">
    <property type="entry name" value="GNAT"/>
    <property type="match status" value="1"/>
</dbReference>